<feature type="region of interest" description="Disordered" evidence="2">
    <location>
        <begin position="489"/>
        <end position="519"/>
    </location>
</feature>
<dbReference type="PATRIC" id="fig|1088869.3.peg.1889"/>
<feature type="compositionally biased region" description="Basic and acidic residues" evidence="2">
    <location>
        <begin position="493"/>
        <end position="519"/>
    </location>
</feature>
<proteinExistence type="predicted"/>
<dbReference type="Pfam" id="PF13514">
    <property type="entry name" value="AAA_27"/>
    <property type="match status" value="1"/>
</dbReference>
<dbReference type="InterPro" id="IPR027417">
    <property type="entry name" value="P-loop_NTPase"/>
</dbReference>
<dbReference type="SUPFAM" id="SSF52540">
    <property type="entry name" value="P-loop containing nucleoside triphosphate hydrolases"/>
    <property type="match status" value="1"/>
</dbReference>
<feature type="coiled-coil region" evidence="1">
    <location>
        <begin position="368"/>
        <end position="405"/>
    </location>
</feature>
<keyword evidence="5" id="KW-1185">Reference proteome</keyword>
<name>G6XK78_9PROT</name>
<protein>
    <recommendedName>
        <fullName evidence="3">YhaN AAA domain-containing protein</fullName>
    </recommendedName>
</protein>
<organism evidence="4 5">
    <name type="scientific">Gluconobacter morbifer G707</name>
    <dbReference type="NCBI Taxonomy" id="1088869"/>
    <lineage>
        <taxon>Bacteria</taxon>
        <taxon>Pseudomonadati</taxon>
        <taxon>Pseudomonadota</taxon>
        <taxon>Alphaproteobacteria</taxon>
        <taxon>Acetobacterales</taxon>
        <taxon>Acetobacteraceae</taxon>
        <taxon>Gluconobacter</taxon>
    </lineage>
</organism>
<feature type="coiled-coil region" evidence="1">
    <location>
        <begin position="206"/>
        <end position="233"/>
    </location>
</feature>
<accession>G6XK78</accession>
<dbReference type="eggNOG" id="COG4717">
    <property type="taxonomic scope" value="Bacteria"/>
</dbReference>
<keyword evidence="1" id="KW-0175">Coiled coil</keyword>
<dbReference type="EMBL" id="AGQV01000006">
    <property type="protein sequence ID" value="EHH67674.1"/>
    <property type="molecule type" value="Genomic_DNA"/>
</dbReference>
<dbReference type="InterPro" id="IPR038734">
    <property type="entry name" value="YhaN_AAA"/>
</dbReference>
<dbReference type="OrthoDB" id="9764467at2"/>
<dbReference type="STRING" id="1088869.GMO_18940"/>
<evidence type="ECO:0000313" key="4">
    <source>
        <dbReference type="EMBL" id="EHH67674.1"/>
    </source>
</evidence>
<evidence type="ECO:0000256" key="2">
    <source>
        <dbReference type="SAM" id="MobiDB-lite"/>
    </source>
</evidence>
<reference evidence="4 5" key="1">
    <citation type="submission" date="2011-10" db="EMBL/GenBank/DDBJ databases">
        <title>Genome sequence of Gluconobacter morbifer G707, isolated from Drosophila gut.</title>
        <authorList>
            <person name="Lee W.-J."/>
            <person name="Kim E.-K."/>
        </authorList>
    </citation>
    <scope>NUCLEOTIDE SEQUENCE [LARGE SCALE GENOMIC DNA]</scope>
    <source>
        <strain evidence="4 5">G707</strain>
    </source>
</reference>
<dbReference type="Gene3D" id="3.40.50.300">
    <property type="entry name" value="P-loop containing nucleotide triphosphate hydrolases"/>
    <property type="match status" value="2"/>
</dbReference>
<gene>
    <name evidence="4" type="ORF">GMO_18940</name>
</gene>
<feature type="domain" description="YhaN AAA" evidence="3">
    <location>
        <begin position="1"/>
        <end position="205"/>
    </location>
</feature>
<feature type="coiled-coil region" evidence="1">
    <location>
        <begin position="652"/>
        <end position="716"/>
    </location>
</feature>
<evidence type="ECO:0000256" key="1">
    <source>
        <dbReference type="SAM" id="Coils"/>
    </source>
</evidence>
<dbReference type="PANTHER" id="PTHR41259:SF1">
    <property type="entry name" value="DOUBLE-STRAND BREAK REPAIR RAD50 ATPASE, PUTATIVE-RELATED"/>
    <property type="match status" value="1"/>
</dbReference>
<evidence type="ECO:0000313" key="5">
    <source>
        <dbReference type="Proteomes" id="UP000004949"/>
    </source>
</evidence>
<comment type="caution">
    <text evidence="4">The sequence shown here is derived from an EMBL/GenBank/DDBJ whole genome shotgun (WGS) entry which is preliminary data.</text>
</comment>
<dbReference type="eggNOG" id="COG0419">
    <property type="taxonomic scope" value="Bacteria"/>
</dbReference>
<dbReference type="PANTHER" id="PTHR41259">
    <property type="entry name" value="DOUBLE-STRAND BREAK REPAIR RAD50 ATPASE, PUTATIVE-RELATED"/>
    <property type="match status" value="1"/>
</dbReference>
<dbReference type="RefSeq" id="WP_008852041.1">
    <property type="nucleotide sequence ID" value="NZ_AGQV01000006.1"/>
</dbReference>
<dbReference type="Proteomes" id="UP000004949">
    <property type="component" value="Unassembled WGS sequence"/>
</dbReference>
<feature type="coiled-coil region" evidence="1">
    <location>
        <begin position="910"/>
        <end position="944"/>
    </location>
</feature>
<dbReference type="AlphaFoldDB" id="G6XK78"/>
<evidence type="ECO:0000259" key="3">
    <source>
        <dbReference type="Pfam" id="PF13514"/>
    </source>
</evidence>
<sequence>MRFERLDLLRYGGFQDRSLTFPNGKQDLHILYGDNEAGKSTTLAAIRDFLFGFPHHVGADWVTAGPLLRIGGCLERDGTVLSGIRRRGRNQTFYMPDDETAADDALLRNWLGNLDAKGFEAGWALDHTRLRNGGEEMRRLKDDAGLQILAAGLGLGGVSALSAALEKDMNAEWRKGGSKSAMALARRELTDLTRDLRADAITPRELTDAQKAVAEAEAARQACENDYQTLSAQLRDNARLRTIAVPYRQLVTLEAELAAYPVPDVTLEECARAENTLKAIREEELACQTTAAWLRTALAQIEELGPVAPVLAEKTIIARLTQDAVALAQDRDRKMDRQERIRRDRIWLEQFWSRHGSAPCELPDVAALERLQKALDRREQLVARIRDVQARLMDAQRNLAACSRSSGEEDIRQNEDRIRHLRLGIDYARALGPIDRTVDDRRAELEAAIHRLDTAFLQLAPWTPPGPAAAQALEGMALPPRRQVEETGQLWKTQEDRQRQAQDTVHAARHESARLKEEQCRLEQDGQAVSREQLLQARQNRDSAWEGLQDTLRTGHVPALPVLEAFEVLVREADTLADRRHAHAELSGRLNDLKARIREQDLLAAQALDTAEMAETGLTALRTDWNAHLQALGTPLLPPVVLLDWMDRRDSVLALIQSIQSLKNSLRDEERRRAEAMALLEPFTGALPHASLSFWMNHAITLLGEQEAQLKALREKQDQQGRLRDEIGTETARLSAMQDEQAIWEEDWKAVCTDTRYPGQATRADLEDIREARTLQIRLPKEEAEFADIEQRAARFDSTLTPLLERYGQPSLEALCALLEQAREAEQRRQTLRETEAGHRKDLEERQVRLSALQADLSTLHQRLCKTEDDDFSACLAQARARAERLQQCEHFRTAILQAGNGRSLETLRQEAAQSDVETLEHDYNRLESQAKDLNDRRSETDRVLWEARQALSALVNRKGAHETAERIQTVEAELTDHASRYVSLRLQHLLLRRLVEDRRQKAHGPLLARAGALFSRLTLNHYAGLAMDDDGGDSLLLAGRLPGDRALVPVHAMSEGTRDQLYLALRLASVEQALDRGIRLPFLADDLFITFDDRRTAAGLRILAELSEKTQVLFFTHHTRISKQARELSISSKSEQIL</sequence>